<dbReference type="EMBL" id="CAJFDI010000004">
    <property type="protein sequence ID" value="CAD5226492.1"/>
    <property type="molecule type" value="Genomic_DNA"/>
</dbReference>
<dbReference type="Proteomes" id="UP000095284">
    <property type="component" value="Unplaced"/>
</dbReference>
<keyword evidence="1" id="KW-0472">Membrane</keyword>
<dbReference type="Proteomes" id="UP000659654">
    <property type="component" value="Unassembled WGS sequence"/>
</dbReference>
<name>A0A1I7RH90_BURXY</name>
<keyword evidence="1" id="KW-0812">Transmembrane</keyword>
<feature type="transmembrane region" description="Helical" evidence="1">
    <location>
        <begin position="35"/>
        <end position="57"/>
    </location>
</feature>
<sequence>MPSNQFKLFPVRLAEFYNLNITDHDYELDDTVQGVSLAAFLPILVIFIVAITLFVFIKCKKWRRNRDNFKKLRKVYDALEILDLLHENGNPDPLLLSQIDKALVGENYEAGRDLVNRDNMIKYEYSVRRPSTLPILNKSVGT</sequence>
<keyword evidence="1" id="KW-1133">Transmembrane helix</keyword>
<dbReference type="WBParaSite" id="BXY_0006700.1">
    <property type="protein sequence ID" value="BXY_0006700.1"/>
    <property type="gene ID" value="BXY_0006700"/>
</dbReference>
<dbReference type="Proteomes" id="UP000582659">
    <property type="component" value="Unassembled WGS sequence"/>
</dbReference>
<reference evidence="6" key="1">
    <citation type="submission" date="2016-11" db="UniProtKB">
        <authorList>
            <consortium name="WormBaseParasite"/>
        </authorList>
    </citation>
    <scope>IDENTIFICATION</scope>
</reference>
<evidence type="ECO:0000313" key="3">
    <source>
        <dbReference type="EMBL" id="CAG9115926.1"/>
    </source>
</evidence>
<proteinExistence type="predicted"/>
<evidence type="ECO:0000313" key="6">
    <source>
        <dbReference type="WBParaSite" id="BXY_0006700.1"/>
    </source>
</evidence>
<reference evidence="3" key="2">
    <citation type="submission" date="2020-08" db="EMBL/GenBank/DDBJ databases">
        <authorList>
            <person name="Kikuchi T."/>
        </authorList>
    </citation>
    <scope>NUCLEOTIDE SEQUENCE</scope>
    <source>
        <strain evidence="2">Ka4C1</strain>
    </source>
</reference>
<evidence type="ECO:0000256" key="1">
    <source>
        <dbReference type="SAM" id="Phobius"/>
    </source>
</evidence>
<dbReference type="SMR" id="A0A1I7RH90"/>
<evidence type="ECO:0000313" key="4">
    <source>
        <dbReference type="Proteomes" id="UP000095284"/>
    </source>
</evidence>
<dbReference type="OrthoDB" id="10374645at2759"/>
<evidence type="ECO:0000313" key="5">
    <source>
        <dbReference type="Proteomes" id="UP000659654"/>
    </source>
</evidence>
<dbReference type="EMBL" id="CAJFCV020000004">
    <property type="protein sequence ID" value="CAG9115926.1"/>
    <property type="molecule type" value="Genomic_DNA"/>
</dbReference>
<organism evidence="4 6">
    <name type="scientific">Bursaphelenchus xylophilus</name>
    <name type="common">Pinewood nematode worm</name>
    <name type="synonym">Aphelenchoides xylophilus</name>
    <dbReference type="NCBI Taxonomy" id="6326"/>
    <lineage>
        <taxon>Eukaryota</taxon>
        <taxon>Metazoa</taxon>
        <taxon>Ecdysozoa</taxon>
        <taxon>Nematoda</taxon>
        <taxon>Chromadorea</taxon>
        <taxon>Rhabditida</taxon>
        <taxon>Tylenchina</taxon>
        <taxon>Tylenchomorpha</taxon>
        <taxon>Aphelenchoidea</taxon>
        <taxon>Aphelenchoididae</taxon>
        <taxon>Bursaphelenchus</taxon>
    </lineage>
</organism>
<gene>
    <name evidence="2" type="ORF">BXYJ_LOCUS9077</name>
</gene>
<protein>
    <submittedName>
        <fullName evidence="2">(pine wood nematode) hypothetical protein</fullName>
    </submittedName>
</protein>
<dbReference type="AlphaFoldDB" id="A0A1I7RH90"/>
<keyword evidence="5" id="KW-1185">Reference proteome</keyword>
<accession>A0A1I7RH90</accession>
<evidence type="ECO:0000313" key="2">
    <source>
        <dbReference type="EMBL" id="CAD5226492.1"/>
    </source>
</evidence>